<feature type="domain" description="CheW-like" evidence="1">
    <location>
        <begin position="2"/>
        <end position="141"/>
    </location>
</feature>
<dbReference type="Gene3D" id="2.30.30.40">
    <property type="entry name" value="SH3 Domains"/>
    <property type="match status" value="1"/>
</dbReference>
<dbReference type="Pfam" id="PF01584">
    <property type="entry name" value="CheW"/>
    <property type="match status" value="1"/>
</dbReference>
<evidence type="ECO:0000259" key="1">
    <source>
        <dbReference type="PROSITE" id="PS50851"/>
    </source>
</evidence>
<dbReference type="RefSeq" id="WP_147044069.1">
    <property type="nucleotide sequence ID" value="NZ_BAABIR010000001.1"/>
</dbReference>
<dbReference type="AlphaFoldDB" id="A0A5C6TWN1"/>
<dbReference type="SMART" id="SM00260">
    <property type="entry name" value="CheW"/>
    <property type="match status" value="1"/>
</dbReference>
<organism evidence="2 3">
    <name type="scientific">Allosphingosinicella ginsenosidimutans</name>
    <dbReference type="NCBI Taxonomy" id="1176539"/>
    <lineage>
        <taxon>Bacteria</taxon>
        <taxon>Pseudomonadati</taxon>
        <taxon>Pseudomonadota</taxon>
        <taxon>Alphaproteobacteria</taxon>
        <taxon>Sphingomonadales</taxon>
        <taxon>Sphingomonadaceae</taxon>
        <taxon>Allosphingosinicella</taxon>
    </lineage>
</organism>
<dbReference type="GO" id="GO:0007165">
    <property type="term" value="P:signal transduction"/>
    <property type="evidence" value="ECO:0007669"/>
    <property type="project" value="InterPro"/>
</dbReference>
<dbReference type="InterPro" id="IPR002545">
    <property type="entry name" value="CheW-lke_dom"/>
</dbReference>
<reference evidence="2 3" key="1">
    <citation type="journal article" date="2015" name="J. Microbiol.">
        <title>Sphingosinicella ginsenosidimutans sp. nov., with ginsenoside converting activity.</title>
        <authorList>
            <person name="Kim J.K."/>
            <person name="Kang M.S."/>
            <person name="Park S.C."/>
            <person name="Kim K.M."/>
            <person name="Choi K."/>
            <person name="Yoon M.H."/>
            <person name="Im W.T."/>
        </authorList>
    </citation>
    <scope>NUCLEOTIDE SEQUENCE [LARGE SCALE GENOMIC DNA]</scope>
    <source>
        <strain evidence="2 3">BS-11</strain>
    </source>
</reference>
<gene>
    <name evidence="2" type="ORF">FRZ32_13910</name>
</gene>
<dbReference type="SUPFAM" id="SSF50341">
    <property type="entry name" value="CheW-like"/>
    <property type="match status" value="1"/>
</dbReference>
<proteinExistence type="predicted"/>
<evidence type="ECO:0000313" key="2">
    <source>
        <dbReference type="EMBL" id="TXC64646.1"/>
    </source>
</evidence>
<accession>A0A5C6TWN1</accession>
<dbReference type="EMBL" id="VOQQ01000001">
    <property type="protein sequence ID" value="TXC64646.1"/>
    <property type="molecule type" value="Genomic_DNA"/>
</dbReference>
<evidence type="ECO:0000313" key="3">
    <source>
        <dbReference type="Proteomes" id="UP000321249"/>
    </source>
</evidence>
<name>A0A5C6TWN1_9SPHN</name>
<dbReference type="PROSITE" id="PS50851">
    <property type="entry name" value="CHEW"/>
    <property type="match status" value="1"/>
</dbReference>
<sequence>MAELLLIARMGGRRIAFPASEIEGVVELEGLTPAPRSAAHVAGLSALRSRVLTVIDGLASLGIGQAEPGRLGDAIVVPSGGHPYALLVEEVEDVVEAAAPPAPARASIGAGWDRVAIGMVEAEGELFLMVDPHLVVAGPAAAQAA</sequence>
<dbReference type="OrthoDB" id="7390823at2"/>
<dbReference type="InterPro" id="IPR036061">
    <property type="entry name" value="CheW-like_dom_sf"/>
</dbReference>
<comment type="caution">
    <text evidence="2">The sequence shown here is derived from an EMBL/GenBank/DDBJ whole genome shotgun (WGS) entry which is preliminary data.</text>
</comment>
<dbReference type="GO" id="GO:0006935">
    <property type="term" value="P:chemotaxis"/>
    <property type="evidence" value="ECO:0007669"/>
    <property type="project" value="InterPro"/>
</dbReference>
<protein>
    <submittedName>
        <fullName evidence="2">Chemotaxis protein CheW</fullName>
    </submittedName>
</protein>
<dbReference type="Proteomes" id="UP000321249">
    <property type="component" value="Unassembled WGS sequence"/>
</dbReference>
<dbReference type="Gene3D" id="2.40.50.180">
    <property type="entry name" value="CheA-289, Domain 4"/>
    <property type="match status" value="1"/>
</dbReference>
<keyword evidence="3" id="KW-1185">Reference proteome</keyword>